<dbReference type="OrthoDB" id="9799703at2"/>
<feature type="domain" description="Putative restriction endonuclease" evidence="1">
    <location>
        <begin position="14"/>
        <end position="184"/>
    </location>
</feature>
<dbReference type="KEGG" id="dfe:Dfer_2985"/>
<dbReference type="AlphaFoldDB" id="C6W5I2"/>
<dbReference type="InterPro" id="IPR012296">
    <property type="entry name" value="Nuclease_put_TT1808"/>
</dbReference>
<dbReference type="CDD" id="cd06260">
    <property type="entry name" value="DUF820-like"/>
    <property type="match status" value="1"/>
</dbReference>
<keyword evidence="3" id="KW-1185">Reference proteome</keyword>
<proteinExistence type="predicted"/>
<evidence type="ECO:0000313" key="2">
    <source>
        <dbReference type="EMBL" id="ACT94200.1"/>
    </source>
</evidence>
<sequence>MPRTLKTVTPMSEDEFFEFCQVNDTLEFERDSHGNIIVMSPTTMSTSSLNFRIGGVMFKWFEQTGLGEFLDSSSGFTLPNGAVRSPDISWVSPERLINLDEEEREKFAHVCPDFVVEIRSKSDSKQYVLEKMTEYIQNGTRLGWMVDRFDRKVYVFREDGSVSTEDFDAVLSGENVLPGLTVDLGTLLKQPKS</sequence>
<dbReference type="STRING" id="471854.Dfer_2985"/>
<dbReference type="InterPro" id="IPR008538">
    <property type="entry name" value="Uma2"/>
</dbReference>
<name>C6W5I2_DYAFD</name>
<dbReference type="Proteomes" id="UP000002011">
    <property type="component" value="Chromosome"/>
</dbReference>
<dbReference type="eggNOG" id="COG4636">
    <property type="taxonomic scope" value="Bacteria"/>
</dbReference>
<reference evidence="2 3" key="1">
    <citation type="journal article" date="2009" name="Stand. Genomic Sci.">
        <title>Complete genome sequence of Dyadobacter fermentans type strain (NS114).</title>
        <authorList>
            <person name="Lang E."/>
            <person name="Lapidus A."/>
            <person name="Chertkov O."/>
            <person name="Brettin T."/>
            <person name="Detter J.C."/>
            <person name="Han C."/>
            <person name="Copeland A."/>
            <person name="Glavina Del Rio T."/>
            <person name="Nolan M."/>
            <person name="Chen F."/>
            <person name="Lucas S."/>
            <person name="Tice H."/>
            <person name="Cheng J.F."/>
            <person name="Land M."/>
            <person name="Hauser L."/>
            <person name="Chang Y.J."/>
            <person name="Jeffries C.D."/>
            <person name="Kopitz M."/>
            <person name="Bruce D."/>
            <person name="Goodwin L."/>
            <person name="Pitluck S."/>
            <person name="Ovchinnikova G."/>
            <person name="Pati A."/>
            <person name="Ivanova N."/>
            <person name="Mavrommatis K."/>
            <person name="Chen A."/>
            <person name="Palaniappan K."/>
            <person name="Chain P."/>
            <person name="Bristow J."/>
            <person name="Eisen J.A."/>
            <person name="Markowitz V."/>
            <person name="Hugenholtz P."/>
            <person name="Goker M."/>
            <person name="Rohde M."/>
            <person name="Kyrpides N.C."/>
            <person name="Klenk H.P."/>
        </authorList>
    </citation>
    <scope>NUCLEOTIDE SEQUENCE [LARGE SCALE GENOMIC DNA]</scope>
    <source>
        <strain evidence="3">ATCC 700827 / DSM 18053 / CIP 107007 / KCTC 52180 / NS114</strain>
    </source>
</reference>
<accession>C6W5I2</accession>
<protein>
    <recommendedName>
        <fullName evidence="1">Putative restriction endonuclease domain-containing protein</fullName>
    </recommendedName>
</protein>
<dbReference type="HOGENOM" id="CLU_076312_3_0_10"/>
<dbReference type="Gene3D" id="3.90.1570.10">
    <property type="entry name" value="tt1808, chain A"/>
    <property type="match status" value="1"/>
</dbReference>
<dbReference type="EMBL" id="CP001619">
    <property type="protein sequence ID" value="ACT94200.1"/>
    <property type="molecule type" value="Genomic_DNA"/>
</dbReference>
<evidence type="ECO:0000313" key="3">
    <source>
        <dbReference type="Proteomes" id="UP000002011"/>
    </source>
</evidence>
<dbReference type="SUPFAM" id="SSF52980">
    <property type="entry name" value="Restriction endonuclease-like"/>
    <property type="match status" value="1"/>
</dbReference>
<organism evidence="2 3">
    <name type="scientific">Dyadobacter fermentans (strain ATCC 700827 / DSM 18053 / CIP 107007 / KCTC 52180 / NS114)</name>
    <dbReference type="NCBI Taxonomy" id="471854"/>
    <lineage>
        <taxon>Bacteria</taxon>
        <taxon>Pseudomonadati</taxon>
        <taxon>Bacteroidota</taxon>
        <taxon>Cytophagia</taxon>
        <taxon>Cytophagales</taxon>
        <taxon>Spirosomataceae</taxon>
        <taxon>Dyadobacter</taxon>
    </lineage>
</organism>
<gene>
    <name evidence="2" type="ordered locus">Dfer_2985</name>
</gene>
<dbReference type="PANTHER" id="PTHR34107">
    <property type="entry name" value="SLL0198 PROTEIN-RELATED"/>
    <property type="match status" value="1"/>
</dbReference>
<dbReference type="Pfam" id="PF05685">
    <property type="entry name" value="Uma2"/>
    <property type="match status" value="1"/>
</dbReference>
<dbReference type="InterPro" id="IPR011335">
    <property type="entry name" value="Restrct_endonuc-II-like"/>
</dbReference>
<dbReference type="PANTHER" id="PTHR34107:SF7">
    <property type="entry name" value="SLR2092 PROTEIN"/>
    <property type="match status" value="1"/>
</dbReference>
<evidence type="ECO:0000259" key="1">
    <source>
        <dbReference type="Pfam" id="PF05685"/>
    </source>
</evidence>